<evidence type="ECO:0000259" key="1">
    <source>
        <dbReference type="PROSITE" id="PS50020"/>
    </source>
</evidence>
<dbReference type="SMART" id="SM00456">
    <property type="entry name" value="WW"/>
    <property type="match status" value="1"/>
</dbReference>
<dbReference type="AlphaFoldDB" id="A0A091KVD0"/>
<reference evidence="2 3" key="1">
    <citation type="submission" date="2014-04" db="EMBL/GenBank/DDBJ databases">
        <title>Genome evolution of avian class.</title>
        <authorList>
            <person name="Zhang G."/>
            <person name="Li C."/>
        </authorList>
    </citation>
    <scope>NUCLEOTIDE SEQUENCE [LARGE SCALE GENOMIC DNA]</scope>
    <source>
        <strain evidence="2">BGI_N324</strain>
    </source>
</reference>
<name>A0A091KVD0_9AVES</name>
<dbReference type="PANTHER" id="PTHR21715">
    <property type="entry name" value="RH04127P"/>
    <property type="match status" value="1"/>
</dbReference>
<dbReference type="Proteomes" id="UP000053330">
    <property type="component" value="Unassembled WGS sequence"/>
</dbReference>
<dbReference type="PROSITE" id="PS01159">
    <property type="entry name" value="WW_DOMAIN_1"/>
    <property type="match status" value="1"/>
</dbReference>
<accession>A0A091KVD0</accession>
<dbReference type="InterPro" id="IPR036020">
    <property type="entry name" value="WW_dom_sf"/>
</dbReference>
<protein>
    <submittedName>
        <fullName evidence="2">Centrosomal protein of 164 kDa</fullName>
    </submittedName>
</protein>
<feature type="non-terminal residue" evidence="2">
    <location>
        <position position="91"/>
    </location>
</feature>
<dbReference type="PANTHER" id="PTHR21715:SF0">
    <property type="entry name" value="RH04127P"/>
    <property type="match status" value="1"/>
</dbReference>
<dbReference type="InterPro" id="IPR053233">
    <property type="entry name" value="ABRA-related"/>
</dbReference>
<dbReference type="Gene3D" id="3.30.1470.10">
    <property type="entry name" value="Photosystem I PsaD, reaction center subunit II"/>
    <property type="match status" value="1"/>
</dbReference>
<evidence type="ECO:0000313" key="3">
    <source>
        <dbReference type="Proteomes" id="UP000053330"/>
    </source>
</evidence>
<organism evidence="2 3">
    <name type="scientific">Chlamydotis macqueenii</name>
    <name type="common">Macqueen's bustard</name>
    <dbReference type="NCBI Taxonomy" id="187382"/>
    <lineage>
        <taxon>Eukaryota</taxon>
        <taxon>Metazoa</taxon>
        <taxon>Chordata</taxon>
        <taxon>Craniata</taxon>
        <taxon>Vertebrata</taxon>
        <taxon>Euteleostomi</taxon>
        <taxon>Archelosauria</taxon>
        <taxon>Archosauria</taxon>
        <taxon>Dinosauria</taxon>
        <taxon>Saurischia</taxon>
        <taxon>Theropoda</taxon>
        <taxon>Coelurosauria</taxon>
        <taxon>Aves</taxon>
        <taxon>Neognathae</taxon>
        <taxon>Neoaves</taxon>
        <taxon>Otidimorphae</taxon>
        <taxon>Otidiformes</taxon>
        <taxon>Otididae</taxon>
        <taxon>Chlamydotis</taxon>
    </lineage>
</organism>
<dbReference type="SUPFAM" id="SSF51045">
    <property type="entry name" value="WW domain"/>
    <property type="match status" value="1"/>
</dbReference>
<evidence type="ECO:0000313" key="2">
    <source>
        <dbReference type="EMBL" id="KFP44574.1"/>
    </source>
</evidence>
<dbReference type="InterPro" id="IPR001202">
    <property type="entry name" value="WW_dom"/>
</dbReference>
<dbReference type="CDD" id="cd00201">
    <property type="entry name" value="WW"/>
    <property type="match status" value="1"/>
</dbReference>
<keyword evidence="3" id="KW-1185">Reference proteome</keyword>
<dbReference type="Pfam" id="PF00397">
    <property type="entry name" value="WW"/>
    <property type="match status" value="1"/>
</dbReference>
<feature type="non-terminal residue" evidence="2">
    <location>
        <position position="1"/>
    </location>
</feature>
<sequence length="91" mass="10578">FAREIGIDPETELELMWLAEEAIMAPLLAEWKPCKDTATGDIYYFNFATGQSTWDHPCDDPYRQLVVREREKLLALGSSNKEEKKDKKEKQ</sequence>
<gene>
    <name evidence="2" type="ORF">N324_03154</name>
</gene>
<feature type="domain" description="WW" evidence="1">
    <location>
        <begin position="25"/>
        <end position="59"/>
    </location>
</feature>
<dbReference type="EMBL" id="KK759856">
    <property type="protein sequence ID" value="KFP44574.1"/>
    <property type="molecule type" value="Genomic_DNA"/>
</dbReference>
<dbReference type="PROSITE" id="PS50020">
    <property type="entry name" value="WW_DOMAIN_2"/>
    <property type="match status" value="1"/>
</dbReference>
<proteinExistence type="predicted"/>